<dbReference type="Proteomes" id="UP000030746">
    <property type="component" value="Unassembled WGS sequence"/>
</dbReference>
<accession>V4ADP0</accession>
<protein>
    <recommendedName>
        <fullName evidence="5">Armadillo repeat-containing domain-containing protein</fullName>
    </recommendedName>
</protein>
<dbReference type="EMBL" id="KB200329">
    <property type="protein sequence ID" value="ESP02129.1"/>
    <property type="molecule type" value="Genomic_DNA"/>
</dbReference>
<dbReference type="GeneID" id="20244676"/>
<dbReference type="AlphaFoldDB" id="V4ADP0"/>
<dbReference type="Pfam" id="PF00514">
    <property type="entry name" value="Arm"/>
    <property type="match status" value="1"/>
</dbReference>
<evidence type="ECO:0000313" key="3">
    <source>
        <dbReference type="EMBL" id="ESP02129.1"/>
    </source>
</evidence>
<dbReference type="PROSITE" id="PS50176">
    <property type="entry name" value="ARM_REPEAT"/>
    <property type="match status" value="1"/>
</dbReference>
<keyword evidence="1" id="KW-0677">Repeat</keyword>
<organism evidence="3 4">
    <name type="scientific">Lottia gigantea</name>
    <name type="common">Giant owl limpet</name>
    <dbReference type="NCBI Taxonomy" id="225164"/>
    <lineage>
        <taxon>Eukaryota</taxon>
        <taxon>Metazoa</taxon>
        <taxon>Spiralia</taxon>
        <taxon>Lophotrochozoa</taxon>
        <taxon>Mollusca</taxon>
        <taxon>Gastropoda</taxon>
        <taxon>Patellogastropoda</taxon>
        <taxon>Lottioidea</taxon>
        <taxon>Lottiidae</taxon>
        <taxon>Lottia</taxon>
    </lineage>
</organism>
<gene>
    <name evidence="3" type="ORF">LOTGIDRAFT_185937</name>
</gene>
<dbReference type="PANTHER" id="PTHR46618:SF1">
    <property type="entry name" value="ARMADILLO REPEAT-CONTAINING PROTEIN 3"/>
    <property type="match status" value="1"/>
</dbReference>
<dbReference type="InterPro" id="IPR016024">
    <property type="entry name" value="ARM-type_fold"/>
</dbReference>
<dbReference type="CTD" id="20244676"/>
<dbReference type="OrthoDB" id="7537227at2759"/>
<name>V4ADP0_LOTGI</name>
<dbReference type="Gene3D" id="1.25.10.10">
    <property type="entry name" value="Leucine-rich Repeat Variant"/>
    <property type="match status" value="1"/>
</dbReference>
<dbReference type="InterPro" id="IPR000225">
    <property type="entry name" value="Armadillo"/>
</dbReference>
<evidence type="ECO:0000256" key="2">
    <source>
        <dbReference type="PROSITE-ProRule" id="PRU00259"/>
    </source>
</evidence>
<feature type="non-terminal residue" evidence="3">
    <location>
        <position position="216"/>
    </location>
</feature>
<dbReference type="KEGG" id="lgi:LOTGIDRAFT_185937"/>
<evidence type="ECO:0000256" key="1">
    <source>
        <dbReference type="ARBA" id="ARBA00022737"/>
    </source>
</evidence>
<keyword evidence="4" id="KW-1185">Reference proteome</keyword>
<proteinExistence type="predicted"/>
<feature type="repeat" description="ARM" evidence="2">
    <location>
        <begin position="151"/>
        <end position="193"/>
    </location>
</feature>
<evidence type="ECO:0000313" key="4">
    <source>
        <dbReference type="Proteomes" id="UP000030746"/>
    </source>
</evidence>
<reference evidence="3 4" key="1">
    <citation type="journal article" date="2013" name="Nature">
        <title>Insights into bilaterian evolution from three spiralian genomes.</title>
        <authorList>
            <person name="Simakov O."/>
            <person name="Marletaz F."/>
            <person name="Cho S.J."/>
            <person name="Edsinger-Gonzales E."/>
            <person name="Havlak P."/>
            <person name="Hellsten U."/>
            <person name="Kuo D.H."/>
            <person name="Larsson T."/>
            <person name="Lv J."/>
            <person name="Arendt D."/>
            <person name="Savage R."/>
            <person name="Osoegawa K."/>
            <person name="de Jong P."/>
            <person name="Grimwood J."/>
            <person name="Chapman J.A."/>
            <person name="Shapiro H."/>
            <person name="Aerts A."/>
            <person name="Otillar R.P."/>
            <person name="Terry A.Y."/>
            <person name="Boore J.L."/>
            <person name="Grigoriev I.V."/>
            <person name="Lindberg D.R."/>
            <person name="Seaver E.C."/>
            <person name="Weisblat D.A."/>
            <person name="Putnam N.H."/>
            <person name="Rokhsar D.S."/>
        </authorList>
    </citation>
    <scope>NUCLEOTIDE SEQUENCE [LARGE SCALE GENOMIC DNA]</scope>
</reference>
<dbReference type="RefSeq" id="XP_009047287.1">
    <property type="nucleotide sequence ID" value="XM_009049039.1"/>
</dbReference>
<dbReference type="HOGENOM" id="CLU_1280524_0_0_1"/>
<dbReference type="SUPFAM" id="SSF48371">
    <property type="entry name" value="ARM repeat"/>
    <property type="match status" value="1"/>
</dbReference>
<dbReference type="PANTHER" id="PTHR46618">
    <property type="entry name" value="ARMADILLO REPEAT-CONTAINING PROTEIN 3"/>
    <property type="match status" value="1"/>
</dbReference>
<dbReference type="InterPro" id="IPR052441">
    <property type="entry name" value="Armadillo-Ser/Thr_Kinase"/>
</dbReference>
<evidence type="ECO:0008006" key="5">
    <source>
        <dbReference type="Google" id="ProtNLM"/>
    </source>
</evidence>
<sequence>MGKKVKKDEKAPPEDVFDTLLVESRQAATVVLMLSSPEEDVQAKACEAIYKFVDKCDENKKTLMDLGAIEALLKLMAGEDRISRRNACMALSTMCANSDVRKYLRKREESIPTLVALLSPEEDAVVHEFAALGLSALAQEFTSKVAINESNGLEPLVRCLSSNDPDVQKNAVEAIAQLMLDYQTRSNIRDFDGLAPMLELLKSEYAIIQKLALLAL</sequence>
<dbReference type="InterPro" id="IPR011989">
    <property type="entry name" value="ARM-like"/>
</dbReference>
<dbReference type="STRING" id="225164.V4ADP0"/>
<dbReference type="SMART" id="SM00185">
    <property type="entry name" value="ARM"/>
    <property type="match status" value="3"/>
</dbReference>